<keyword evidence="2" id="KW-0812">Transmembrane</keyword>
<gene>
    <name evidence="3" type="ORF">E6O75_ATG02537</name>
</gene>
<dbReference type="Proteomes" id="UP000298493">
    <property type="component" value="Unassembled WGS sequence"/>
</dbReference>
<proteinExistence type="predicted"/>
<dbReference type="EMBL" id="SNSC02000005">
    <property type="protein sequence ID" value="TID24172.1"/>
    <property type="molecule type" value="Genomic_DNA"/>
</dbReference>
<evidence type="ECO:0000256" key="2">
    <source>
        <dbReference type="SAM" id="Phobius"/>
    </source>
</evidence>
<accession>A0A4Z1PNF0</accession>
<sequence>MLLPLLYHRSVPSTTASAPPDTNTSSSSTTTTASSSTSISLPTILPSSGSIDTSTTSTPPSPSSPSQKLSPATIAIPVLIGVLVILSLGFCIWRNSRQTGSWRRSDEEIEAMGLGVGVRIGEKGTRKLRVGRDGVVVEVWEKGDGEGMRRGSLASLDSVEDAKEEIWRKEGLRVGGEAKGVGRKESGIVFPAMVLGAGEGRGISVGRKS</sequence>
<keyword evidence="2" id="KW-1133">Transmembrane helix</keyword>
<feature type="region of interest" description="Disordered" evidence="1">
    <location>
        <begin position="12"/>
        <end position="69"/>
    </location>
</feature>
<evidence type="ECO:0000313" key="4">
    <source>
        <dbReference type="Proteomes" id="UP000298493"/>
    </source>
</evidence>
<name>A0A4Z1PNF0_9PEZI</name>
<evidence type="ECO:0000313" key="3">
    <source>
        <dbReference type="EMBL" id="TID24172.1"/>
    </source>
</evidence>
<reference evidence="3 4" key="1">
    <citation type="submission" date="2019-04" db="EMBL/GenBank/DDBJ databases">
        <title>High contiguity whole genome sequence and gene annotation resource for two Venturia nashicola isolates.</title>
        <authorList>
            <person name="Prokchorchik M."/>
            <person name="Won K."/>
            <person name="Lee Y."/>
            <person name="Choi E.D."/>
            <person name="Segonzac C."/>
            <person name="Sohn K.H."/>
        </authorList>
    </citation>
    <scope>NUCLEOTIDE SEQUENCE [LARGE SCALE GENOMIC DNA]</scope>
    <source>
        <strain evidence="3 4">PRI2</strain>
    </source>
</reference>
<protein>
    <submittedName>
        <fullName evidence="3">Uncharacterized protein</fullName>
    </submittedName>
</protein>
<keyword evidence="2" id="KW-0472">Membrane</keyword>
<comment type="caution">
    <text evidence="3">The sequence shown here is derived from an EMBL/GenBank/DDBJ whole genome shotgun (WGS) entry which is preliminary data.</text>
</comment>
<organism evidence="3 4">
    <name type="scientific">Venturia nashicola</name>
    <dbReference type="NCBI Taxonomy" id="86259"/>
    <lineage>
        <taxon>Eukaryota</taxon>
        <taxon>Fungi</taxon>
        <taxon>Dikarya</taxon>
        <taxon>Ascomycota</taxon>
        <taxon>Pezizomycotina</taxon>
        <taxon>Dothideomycetes</taxon>
        <taxon>Pleosporomycetidae</taxon>
        <taxon>Venturiales</taxon>
        <taxon>Venturiaceae</taxon>
        <taxon>Venturia</taxon>
    </lineage>
</organism>
<dbReference type="STRING" id="86259.A0A4Z1PNF0"/>
<feature type="transmembrane region" description="Helical" evidence="2">
    <location>
        <begin position="74"/>
        <end position="93"/>
    </location>
</feature>
<dbReference type="AlphaFoldDB" id="A0A4Z1PNF0"/>
<keyword evidence="4" id="KW-1185">Reference proteome</keyword>
<evidence type="ECO:0000256" key="1">
    <source>
        <dbReference type="SAM" id="MobiDB-lite"/>
    </source>
</evidence>